<gene>
    <name evidence="1" type="ORF">F511_11263</name>
</gene>
<protein>
    <submittedName>
        <fullName evidence="1">Putative LRR receptor-like serine/threonine-protein kinase</fullName>
    </submittedName>
</protein>
<organism evidence="1 2">
    <name type="scientific">Dorcoceras hygrometricum</name>
    <dbReference type="NCBI Taxonomy" id="472368"/>
    <lineage>
        <taxon>Eukaryota</taxon>
        <taxon>Viridiplantae</taxon>
        <taxon>Streptophyta</taxon>
        <taxon>Embryophyta</taxon>
        <taxon>Tracheophyta</taxon>
        <taxon>Spermatophyta</taxon>
        <taxon>Magnoliopsida</taxon>
        <taxon>eudicotyledons</taxon>
        <taxon>Gunneridae</taxon>
        <taxon>Pentapetalae</taxon>
        <taxon>asterids</taxon>
        <taxon>lamiids</taxon>
        <taxon>Lamiales</taxon>
        <taxon>Gesneriaceae</taxon>
        <taxon>Didymocarpoideae</taxon>
        <taxon>Trichosporeae</taxon>
        <taxon>Loxocarpinae</taxon>
        <taxon>Dorcoceras</taxon>
    </lineage>
</organism>
<evidence type="ECO:0000313" key="2">
    <source>
        <dbReference type="Proteomes" id="UP000250235"/>
    </source>
</evidence>
<dbReference type="GO" id="GO:0016301">
    <property type="term" value="F:kinase activity"/>
    <property type="evidence" value="ECO:0007669"/>
    <property type="project" value="UniProtKB-KW"/>
</dbReference>
<dbReference type="AlphaFoldDB" id="A0A2Z7CFD0"/>
<name>A0A2Z7CFD0_9LAMI</name>
<sequence>MQTPAVACGKLLLLVSHYDARDTEKEKDTTKGYSANSPPLLLSVLPPPPQLRCDHPGEEVLLVKYSLGFKCIPMKELETGRVLTVLELLNFNSSAAPGSGIRIRRCANRLITVKHLRVHPLKPRHNQLHVVHTGCQLIYLILDLSGTSTTRNTTLILIVLTFVLFLKLPSTSTPTSRRHRLRH</sequence>
<reference evidence="1 2" key="1">
    <citation type="journal article" date="2015" name="Proc. Natl. Acad. Sci. U.S.A.">
        <title>The resurrection genome of Boea hygrometrica: A blueprint for survival of dehydration.</title>
        <authorList>
            <person name="Xiao L."/>
            <person name="Yang G."/>
            <person name="Zhang L."/>
            <person name="Yang X."/>
            <person name="Zhao S."/>
            <person name="Ji Z."/>
            <person name="Zhou Q."/>
            <person name="Hu M."/>
            <person name="Wang Y."/>
            <person name="Chen M."/>
            <person name="Xu Y."/>
            <person name="Jin H."/>
            <person name="Xiao X."/>
            <person name="Hu G."/>
            <person name="Bao F."/>
            <person name="Hu Y."/>
            <person name="Wan P."/>
            <person name="Li L."/>
            <person name="Deng X."/>
            <person name="Kuang T."/>
            <person name="Xiang C."/>
            <person name="Zhu J.K."/>
            <person name="Oliver M.J."/>
            <person name="He Y."/>
        </authorList>
    </citation>
    <scope>NUCLEOTIDE SEQUENCE [LARGE SCALE GENOMIC DNA]</scope>
    <source>
        <strain evidence="2">cv. XS01</strain>
    </source>
</reference>
<accession>A0A2Z7CFD0</accession>
<dbReference type="Proteomes" id="UP000250235">
    <property type="component" value="Unassembled WGS sequence"/>
</dbReference>
<keyword evidence="1" id="KW-0675">Receptor</keyword>
<keyword evidence="1" id="KW-0808">Transferase</keyword>
<dbReference type="EMBL" id="KQ996737">
    <property type="protein sequence ID" value="KZV44577.1"/>
    <property type="molecule type" value="Genomic_DNA"/>
</dbReference>
<keyword evidence="2" id="KW-1185">Reference proteome</keyword>
<proteinExistence type="predicted"/>
<evidence type="ECO:0000313" key="1">
    <source>
        <dbReference type="EMBL" id="KZV44577.1"/>
    </source>
</evidence>
<keyword evidence="1" id="KW-0418">Kinase</keyword>